<feature type="binding site" evidence="7">
    <location>
        <position position="54"/>
    </location>
    <ligand>
        <name>carbamoyl phosphate</name>
        <dbReference type="ChEBI" id="CHEBI:58228"/>
    </ligand>
</feature>
<feature type="binding site" evidence="7">
    <location>
        <position position="224"/>
    </location>
    <ligand>
        <name>L-aspartate</name>
        <dbReference type="ChEBI" id="CHEBI:29991"/>
    </ligand>
</feature>
<dbReference type="UniPathway" id="UPA00070">
    <property type="reaction ID" value="UER00116"/>
</dbReference>
<feature type="binding site" evidence="7">
    <location>
        <position position="102"/>
    </location>
    <ligand>
        <name>carbamoyl phosphate</name>
        <dbReference type="ChEBI" id="CHEBI:58228"/>
    </ligand>
</feature>
<proteinExistence type="inferred from homology"/>
<dbReference type="FunFam" id="3.40.50.1370:FF:000002">
    <property type="entry name" value="Aspartate carbamoyltransferase 2"/>
    <property type="match status" value="1"/>
</dbReference>
<evidence type="ECO:0000256" key="4">
    <source>
        <dbReference type="ARBA" id="ARBA00022975"/>
    </source>
</evidence>
<evidence type="ECO:0000259" key="9">
    <source>
        <dbReference type="Pfam" id="PF02729"/>
    </source>
</evidence>
<dbReference type="GO" id="GO:0016597">
    <property type="term" value="F:amino acid binding"/>
    <property type="evidence" value="ECO:0007669"/>
    <property type="project" value="InterPro"/>
</dbReference>
<dbReference type="PRINTS" id="PR00100">
    <property type="entry name" value="AOTCASE"/>
</dbReference>
<dbReference type="NCBIfam" id="NF002032">
    <property type="entry name" value="PRK00856.1"/>
    <property type="match status" value="1"/>
</dbReference>
<feature type="binding site" evidence="7">
    <location>
        <position position="130"/>
    </location>
    <ligand>
        <name>carbamoyl phosphate</name>
        <dbReference type="ChEBI" id="CHEBI:58228"/>
    </ligand>
</feature>
<comment type="catalytic activity">
    <reaction evidence="6 7">
        <text>carbamoyl phosphate + L-aspartate = N-carbamoyl-L-aspartate + phosphate + H(+)</text>
        <dbReference type="Rhea" id="RHEA:20013"/>
        <dbReference type="ChEBI" id="CHEBI:15378"/>
        <dbReference type="ChEBI" id="CHEBI:29991"/>
        <dbReference type="ChEBI" id="CHEBI:32814"/>
        <dbReference type="ChEBI" id="CHEBI:43474"/>
        <dbReference type="ChEBI" id="CHEBI:58228"/>
        <dbReference type="EC" id="2.1.3.2"/>
    </reaction>
</comment>
<protein>
    <recommendedName>
        <fullName evidence="7">Aspartate carbamoyltransferase</fullName>
        <ecNumber evidence="7">2.1.3.2</ecNumber>
    </recommendedName>
    <alternativeName>
        <fullName evidence="7">Aspartate transcarbamylase</fullName>
        <shortName evidence="7">ATCase</shortName>
    </alternativeName>
</protein>
<feature type="domain" description="Aspartate/ornithine carbamoyltransferase Asp/Orn-binding" evidence="8">
    <location>
        <begin position="149"/>
        <end position="297"/>
    </location>
</feature>
<reference evidence="10" key="1">
    <citation type="submission" date="2014-11" db="EMBL/GenBank/DDBJ databases">
        <authorList>
            <person name="Tripathy S."/>
        </authorList>
    </citation>
    <scope>NUCLEOTIDE SEQUENCE</scope>
</reference>
<dbReference type="InterPro" id="IPR006130">
    <property type="entry name" value="Asp/Orn_carbamoylTrfase"/>
</dbReference>
<dbReference type="HAMAP" id="MF_00001">
    <property type="entry name" value="Asp_carb_tr"/>
    <property type="match status" value="1"/>
</dbReference>
<dbReference type="InterPro" id="IPR036901">
    <property type="entry name" value="Asp/Orn_carbamoylTrfase_sf"/>
</dbReference>
<comment type="subunit">
    <text evidence="7">Heterooligomer of catalytic and regulatory chains.</text>
</comment>
<dbReference type="PANTHER" id="PTHR45753">
    <property type="entry name" value="ORNITHINE CARBAMOYLTRANSFERASE, MITOCHONDRIAL"/>
    <property type="match status" value="1"/>
</dbReference>
<name>A0A0R7K241_9ARCH</name>
<dbReference type="PANTHER" id="PTHR45753:SF6">
    <property type="entry name" value="ASPARTATE CARBAMOYLTRANSFERASE"/>
    <property type="match status" value="1"/>
</dbReference>
<dbReference type="InterPro" id="IPR006131">
    <property type="entry name" value="Asp_carbamoyltransf_Asp/Orn-bd"/>
</dbReference>
<organism evidence="10">
    <name type="scientific">uncultured Poseidoniia archaeon</name>
    <dbReference type="NCBI Taxonomy" id="1697135"/>
    <lineage>
        <taxon>Archaea</taxon>
        <taxon>Methanobacteriati</taxon>
        <taxon>Thermoplasmatota</taxon>
        <taxon>Candidatus Poseidoniia</taxon>
        <taxon>environmental samples</taxon>
    </lineage>
</organism>
<dbReference type="EC" id="2.1.3.2" evidence="7"/>
<dbReference type="SUPFAM" id="SSF53671">
    <property type="entry name" value="Aspartate/ornithine carbamoyltransferase"/>
    <property type="match status" value="1"/>
</dbReference>
<comment type="function">
    <text evidence="5 7">Catalyzes the condensation of carbamoyl phosphate and aspartate to form carbamoyl aspartate and inorganic phosphate, the committed step in the de novo pyrimidine nucleotide biosynthesis pathway.</text>
</comment>
<dbReference type="EMBL" id="KP211915">
    <property type="protein sequence ID" value="AKQ06065.1"/>
    <property type="molecule type" value="Genomic_DNA"/>
</dbReference>
<keyword evidence="4 7" id="KW-0665">Pyrimidine biosynthesis</keyword>
<feature type="binding site" evidence="7">
    <location>
        <position position="133"/>
    </location>
    <ligand>
        <name>carbamoyl phosphate</name>
        <dbReference type="ChEBI" id="CHEBI:58228"/>
    </ligand>
</feature>
<evidence type="ECO:0000256" key="1">
    <source>
        <dbReference type="ARBA" id="ARBA00004852"/>
    </source>
</evidence>
<evidence type="ECO:0000256" key="3">
    <source>
        <dbReference type="ARBA" id="ARBA00022679"/>
    </source>
</evidence>
<dbReference type="PRINTS" id="PR00101">
    <property type="entry name" value="ATCASE"/>
</dbReference>
<dbReference type="GO" id="GO:0044205">
    <property type="term" value="P:'de novo' UMP biosynthetic process"/>
    <property type="evidence" value="ECO:0007669"/>
    <property type="project" value="UniProtKB-UniRule"/>
</dbReference>
<feature type="binding site" evidence="7">
    <location>
        <position position="81"/>
    </location>
    <ligand>
        <name>L-aspartate</name>
        <dbReference type="ChEBI" id="CHEBI:29991"/>
    </ligand>
</feature>
<dbReference type="InterPro" id="IPR002082">
    <property type="entry name" value="Asp_carbamoyltransf"/>
</dbReference>
<dbReference type="PROSITE" id="PS00097">
    <property type="entry name" value="CARBAMOYLTRANSFERASE"/>
    <property type="match status" value="1"/>
</dbReference>
<evidence type="ECO:0000256" key="2">
    <source>
        <dbReference type="ARBA" id="ARBA00008896"/>
    </source>
</evidence>
<keyword evidence="3 7" id="KW-0808">Transferase</keyword>
<evidence type="ECO:0000256" key="6">
    <source>
        <dbReference type="ARBA" id="ARBA00048859"/>
    </source>
</evidence>
<dbReference type="GO" id="GO:0006207">
    <property type="term" value="P:'de novo' pyrimidine nucleobase biosynthetic process"/>
    <property type="evidence" value="ECO:0007669"/>
    <property type="project" value="InterPro"/>
</dbReference>
<evidence type="ECO:0000313" key="10">
    <source>
        <dbReference type="EMBL" id="AKQ06065.1"/>
    </source>
</evidence>
<evidence type="ECO:0000256" key="7">
    <source>
        <dbReference type="HAMAP-Rule" id="MF_00001"/>
    </source>
</evidence>
<evidence type="ECO:0000256" key="5">
    <source>
        <dbReference type="ARBA" id="ARBA00043884"/>
    </source>
</evidence>
<feature type="binding site" evidence="7">
    <location>
        <position position="53"/>
    </location>
    <ligand>
        <name>carbamoyl phosphate</name>
        <dbReference type="ChEBI" id="CHEBI:58228"/>
    </ligand>
</feature>
<dbReference type="GO" id="GO:0005829">
    <property type="term" value="C:cytosol"/>
    <property type="evidence" value="ECO:0007669"/>
    <property type="project" value="TreeGrafter"/>
</dbReference>
<evidence type="ECO:0000259" key="8">
    <source>
        <dbReference type="Pfam" id="PF00185"/>
    </source>
</evidence>
<dbReference type="AlphaFoldDB" id="A0A0R7K241"/>
<feature type="binding site" evidence="7">
    <location>
        <position position="263"/>
    </location>
    <ligand>
        <name>carbamoyl phosphate</name>
        <dbReference type="ChEBI" id="CHEBI:58228"/>
    </ligand>
</feature>
<gene>
    <name evidence="7" type="primary">pyrB</name>
</gene>
<dbReference type="InterPro" id="IPR006132">
    <property type="entry name" value="Asp/Orn_carbamoyltranf_P-bd"/>
</dbReference>
<feature type="domain" description="Aspartate/ornithine carbamoyltransferase carbamoyl-P binding" evidence="9">
    <location>
        <begin position="3"/>
        <end position="143"/>
    </location>
</feature>
<dbReference type="GO" id="GO:0006520">
    <property type="term" value="P:amino acid metabolic process"/>
    <property type="evidence" value="ECO:0007669"/>
    <property type="project" value="InterPro"/>
</dbReference>
<dbReference type="Gene3D" id="3.40.50.1370">
    <property type="entry name" value="Aspartate/ornithine carbamoyltransferase"/>
    <property type="match status" value="2"/>
</dbReference>
<accession>A0A0R7K241</accession>
<dbReference type="Pfam" id="PF02729">
    <property type="entry name" value="OTCace_N"/>
    <property type="match status" value="1"/>
</dbReference>
<reference evidence="10" key="2">
    <citation type="journal article" date="2015" name="ISME J.">
        <title>A new class of marine Euryarchaeota group II from the Mediterranean deep chlorophyll maximum.</title>
        <authorList>
            <person name="Martin-Cuadrado A.B."/>
            <person name="Garcia-Heredia I."/>
            <person name="Molto A.G."/>
            <person name="Lopez-Ubeda R."/>
            <person name="Kimes N."/>
            <person name="Lopez-Garcia P."/>
            <person name="Moreira D."/>
            <person name="Rodriguez-Valera F."/>
        </authorList>
    </citation>
    <scope>NUCLEOTIDE SEQUENCE</scope>
</reference>
<dbReference type="NCBIfam" id="TIGR00670">
    <property type="entry name" value="asp_carb_tr"/>
    <property type="match status" value="1"/>
</dbReference>
<dbReference type="Pfam" id="PF00185">
    <property type="entry name" value="OTCace"/>
    <property type="match status" value="1"/>
</dbReference>
<feature type="binding site" evidence="7">
    <location>
        <position position="163"/>
    </location>
    <ligand>
        <name>L-aspartate</name>
        <dbReference type="ChEBI" id="CHEBI:29991"/>
    </ligand>
</feature>
<comment type="similarity">
    <text evidence="2 7">Belongs to the aspartate/ornithine carbamoyltransferase superfamily. ATCase family.</text>
</comment>
<sequence>MGDLITMDDLTNEEILQVLDNARSLLPVAKGDVYLPLLQGKVLGNLFFENSTRTRMSFETAMKRLGGEVLNLSSIGSSVAKGETLYDTMQMVDGYADIAVIRHPNQGAAQYSADAVEIPILNGGDGAGNHPTQTMLDLFTIREAHGSLEGLNVMMVGDLRYGRTTHSLSHALVRFGAKITLVSPESLRMPDEIVSDLISHGGEINETEEMSLSIDSADVIYMTRIQKERFPDEDEYIKVAGIYKLTEDDLSGAKAGMIVMHPLPRVNELDASVDSTKHARYFQQAFNGVPTRMALLCRSLGVKIPKKVNK</sequence>
<dbReference type="GO" id="GO:0004070">
    <property type="term" value="F:aspartate carbamoyltransferase activity"/>
    <property type="evidence" value="ECO:0007669"/>
    <property type="project" value="UniProtKB-UniRule"/>
</dbReference>
<comment type="pathway">
    <text evidence="1 7">Pyrimidine metabolism; UMP biosynthesis via de novo pathway; (S)-dihydroorotate from bicarbonate: step 2/3.</text>
</comment>
<feature type="binding site" evidence="7">
    <location>
        <position position="264"/>
    </location>
    <ligand>
        <name>carbamoyl phosphate</name>
        <dbReference type="ChEBI" id="CHEBI:58228"/>
    </ligand>
</feature>